<keyword evidence="4" id="KW-1185">Reference proteome</keyword>
<feature type="compositionally biased region" description="Low complexity" evidence="1">
    <location>
        <begin position="90"/>
        <end position="101"/>
    </location>
</feature>
<name>A0A428TU91_9HYPO</name>
<feature type="transmembrane region" description="Helical" evidence="2">
    <location>
        <begin position="20"/>
        <end position="43"/>
    </location>
</feature>
<evidence type="ECO:0000256" key="1">
    <source>
        <dbReference type="SAM" id="MobiDB-lite"/>
    </source>
</evidence>
<dbReference type="Proteomes" id="UP000287144">
    <property type="component" value="Unassembled WGS sequence"/>
</dbReference>
<evidence type="ECO:0000256" key="2">
    <source>
        <dbReference type="SAM" id="Phobius"/>
    </source>
</evidence>
<keyword evidence="2" id="KW-0812">Transmembrane</keyword>
<protein>
    <submittedName>
        <fullName evidence="3">Uncharacterized protein</fullName>
    </submittedName>
</protein>
<feature type="region of interest" description="Disordered" evidence="1">
    <location>
        <begin position="82"/>
        <end position="101"/>
    </location>
</feature>
<organism evidence="3 4">
    <name type="scientific">Fusarium oligoseptatum</name>
    <dbReference type="NCBI Taxonomy" id="2604345"/>
    <lineage>
        <taxon>Eukaryota</taxon>
        <taxon>Fungi</taxon>
        <taxon>Dikarya</taxon>
        <taxon>Ascomycota</taxon>
        <taxon>Pezizomycotina</taxon>
        <taxon>Sordariomycetes</taxon>
        <taxon>Hypocreomycetidae</taxon>
        <taxon>Hypocreales</taxon>
        <taxon>Nectriaceae</taxon>
        <taxon>Fusarium</taxon>
        <taxon>Fusarium solani species complex</taxon>
    </lineage>
</organism>
<reference evidence="3 4" key="1">
    <citation type="submission" date="2017-06" db="EMBL/GenBank/DDBJ databases">
        <title>Comparative genomic analysis of Ambrosia Fusariam Clade fungi.</title>
        <authorList>
            <person name="Stajich J.E."/>
            <person name="Carrillo J."/>
            <person name="Kijimoto T."/>
            <person name="Eskalen A."/>
            <person name="O'Donnell K."/>
            <person name="Kasson M."/>
        </authorList>
    </citation>
    <scope>NUCLEOTIDE SEQUENCE [LARGE SCALE GENOMIC DNA]</scope>
    <source>
        <strain evidence="3 4">NRRL62579</strain>
    </source>
</reference>
<comment type="caution">
    <text evidence="3">The sequence shown here is derived from an EMBL/GenBank/DDBJ whole genome shotgun (WGS) entry which is preliminary data.</text>
</comment>
<keyword evidence="2" id="KW-0472">Membrane</keyword>
<dbReference type="AlphaFoldDB" id="A0A428TU91"/>
<evidence type="ECO:0000313" key="4">
    <source>
        <dbReference type="Proteomes" id="UP000287144"/>
    </source>
</evidence>
<sequence length="101" mass="11041">MGPVHIWTHEMLRGASWGEWVYLWMLVELLPILGLLIFVVHLVSIKPPEPIVVSPTPSIGLIAPCNGCLDAHRSRCGPVRLGRVPDRGALPSLDDPSQDSS</sequence>
<keyword evidence="2" id="KW-1133">Transmembrane helix</keyword>
<accession>A0A428TU91</accession>
<gene>
    <name evidence="3" type="ORF">CEP52_006238</name>
</gene>
<dbReference type="EMBL" id="NKCK01000052">
    <property type="protein sequence ID" value="RSM05489.1"/>
    <property type="molecule type" value="Genomic_DNA"/>
</dbReference>
<evidence type="ECO:0000313" key="3">
    <source>
        <dbReference type="EMBL" id="RSM05489.1"/>
    </source>
</evidence>
<proteinExistence type="predicted"/>